<dbReference type="STRING" id="321146.A0A139HV88"/>
<accession>A0A139HV88</accession>
<dbReference type="Pfam" id="PF08449">
    <property type="entry name" value="UAA"/>
    <property type="match status" value="1"/>
</dbReference>
<keyword evidence="9" id="KW-1185">Reference proteome</keyword>
<keyword evidence="6 7" id="KW-0472">Membrane</keyword>
<dbReference type="GO" id="GO:0005464">
    <property type="term" value="F:UDP-xylose transmembrane transporter activity"/>
    <property type="evidence" value="ECO:0007669"/>
    <property type="project" value="TreeGrafter"/>
</dbReference>
<dbReference type="EMBL" id="LFZN01000006">
    <property type="protein sequence ID" value="KXT06391.1"/>
    <property type="molecule type" value="Genomic_DNA"/>
</dbReference>
<protein>
    <recommendedName>
        <fullName evidence="10">Sugar phosphate transporter domain-containing protein</fullName>
    </recommendedName>
</protein>
<evidence type="ECO:0000256" key="3">
    <source>
        <dbReference type="ARBA" id="ARBA00022597"/>
    </source>
</evidence>
<dbReference type="GO" id="GO:0000139">
    <property type="term" value="C:Golgi membrane"/>
    <property type="evidence" value="ECO:0007669"/>
    <property type="project" value="TreeGrafter"/>
</dbReference>
<feature type="transmembrane region" description="Helical" evidence="7">
    <location>
        <begin position="177"/>
        <end position="195"/>
    </location>
</feature>
<dbReference type="GO" id="GO:0005462">
    <property type="term" value="F:UDP-N-acetylglucosamine transmembrane transporter activity"/>
    <property type="evidence" value="ECO:0007669"/>
    <property type="project" value="TreeGrafter"/>
</dbReference>
<dbReference type="PANTHER" id="PTHR10778:SF4">
    <property type="entry name" value="NUCLEOTIDE SUGAR TRANSPORTER SLC35B4"/>
    <property type="match status" value="1"/>
</dbReference>
<dbReference type="OrthoDB" id="999962at2759"/>
<keyword evidence="5 7" id="KW-1133">Transmembrane helix</keyword>
<keyword evidence="2" id="KW-0813">Transport</keyword>
<evidence type="ECO:0008006" key="10">
    <source>
        <dbReference type="Google" id="ProtNLM"/>
    </source>
</evidence>
<keyword evidence="4 7" id="KW-0812">Transmembrane</keyword>
<dbReference type="Proteomes" id="UP000070133">
    <property type="component" value="Unassembled WGS sequence"/>
</dbReference>
<organism evidence="8 9">
    <name type="scientific">Pseudocercospora eumusae</name>
    <dbReference type="NCBI Taxonomy" id="321146"/>
    <lineage>
        <taxon>Eukaryota</taxon>
        <taxon>Fungi</taxon>
        <taxon>Dikarya</taxon>
        <taxon>Ascomycota</taxon>
        <taxon>Pezizomycotina</taxon>
        <taxon>Dothideomycetes</taxon>
        <taxon>Dothideomycetidae</taxon>
        <taxon>Mycosphaerellales</taxon>
        <taxon>Mycosphaerellaceae</taxon>
        <taxon>Pseudocercospora</taxon>
    </lineage>
</organism>
<evidence type="ECO:0000256" key="1">
    <source>
        <dbReference type="ARBA" id="ARBA00004127"/>
    </source>
</evidence>
<evidence type="ECO:0000256" key="6">
    <source>
        <dbReference type="ARBA" id="ARBA00023136"/>
    </source>
</evidence>
<evidence type="ECO:0000256" key="5">
    <source>
        <dbReference type="ARBA" id="ARBA00022989"/>
    </source>
</evidence>
<feature type="transmembrane region" description="Helical" evidence="7">
    <location>
        <begin position="251"/>
        <end position="269"/>
    </location>
</feature>
<name>A0A139HV88_9PEZI</name>
<evidence type="ECO:0000256" key="7">
    <source>
        <dbReference type="SAM" id="Phobius"/>
    </source>
</evidence>
<dbReference type="AlphaFoldDB" id="A0A139HV88"/>
<evidence type="ECO:0000313" key="9">
    <source>
        <dbReference type="Proteomes" id="UP000070133"/>
    </source>
</evidence>
<proteinExistence type="predicted"/>
<feature type="transmembrane region" description="Helical" evidence="7">
    <location>
        <begin position="215"/>
        <end position="235"/>
    </location>
</feature>
<dbReference type="GO" id="GO:0005789">
    <property type="term" value="C:endoplasmic reticulum membrane"/>
    <property type="evidence" value="ECO:0007669"/>
    <property type="project" value="TreeGrafter"/>
</dbReference>
<sequence>MESTSAALGFLGKLPSSCSGLLTASSEPATSSTTFLALSATRTPTTMAAGLEPMVITALIFGGCCTNVFALEAIVKTEPKSADFSRGLIITFFQFVFVTCLAYSTQVQPGAPYTLAPTKVPFSRWAFIAFMFYAINMLNNWAFAYNISVPVHIILRSFGSVTTMIAGFLRGKRYSKLQVFSVVLLTIGVLVSAWADSASKGKPMSIGSDALSSEFAQGLGILLVAQFASAYMGAYTEDTYSQFKASWKENLFYSHLFALPLFLPLAGFLREQYRSLAETPHMNVEQYVVGVKQGRSTTSAATNDMFLALLSLLGSMPQGILYLFTNAITQLVCISGVNLLSAKSSAVTVTIVLNIRKLVSFILSTMIFGHKLNTTMIIGSTLVFGSGALYGWETSWRIPRQRSVQAVGNGHLEGAEKDIKSR</sequence>
<keyword evidence="3" id="KW-0762">Sugar transport</keyword>
<evidence type="ECO:0000256" key="2">
    <source>
        <dbReference type="ARBA" id="ARBA00022448"/>
    </source>
</evidence>
<dbReference type="PANTHER" id="PTHR10778">
    <property type="entry name" value="SOLUTE CARRIER FAMILY 35 MEMBER B"/>
    <property type="match status" value="1"/>
</dbReference>
<feature type="transmembrane region" description="Helical" evidence="7">
    <location>
        <begin position="87"/>
        <end position="105"/>
    </location>
</feature>
<reference evidence="8 9" key="1">
    <citation type="submission" date="2015-07" db="EMBL/GenBank/DDBJ databases">
        <title>Comparative genomics of the Sigatoka disease complex on banana suggests a link between parallel evolutionary changes in Pseudocercospora fijiensis and Pseudocercospora eumusae and increased virulence on the banana host.</title>
        <authorList>
            <person name="Chang T.-C."/>
            <person name="Salvucci A."/>
            <person name="Crous P.W."/>
            <person name="Stergiopoulos I."/>
        </authorList>
    </citation>
    <scope>NUCLEOTIDE SEQUENCE [LARGE SCALE GENOMIC DNA]</scope>
    <source>
        <strain evidence="8 9">CBS 114824</strain>
    </source>
</reference>
<feature type="transmembrane region" description="Helical" evidence="7">
    <location>
        <begin position="54"/>
        <end position="75"/>
    </location>
</feature>
<comment type="subcellular location">
    <subcellularLocation>
        <location evidence="1">Endomembrane system</location>
        <topology evidence="1">Multi-pass membrane protein</topology>
    </subcellularLocation>
</comment>
<comment type="caution">
    <text evidence="8">The sequence shown here is derived from an EMBL/GenBank/DDBJ whole genome shotgun (WGS) entry which is preliminary data.</text>
</comment>
<dbReference type="InterPro" id="IPR013657">
    <property type="entry name" value="SCL35B1-4/HUT1"/>
</dbReference>
<evidence type="ECO:0000313" key="8">
    <source>
        <dbReference type="EMBL" id="KXT06391.1"/>
    </source>
</evidence>
<gene>
    <name evidence="8" type="ORF">AC578_6003</name>
</gene>
<feature type="transmembrane region" description="Helical" evidence="7">
    <location>
        <begin position="374"/>
        <end position="392"/>
    </location>
</feature>
<feature type="transmembrane region" description="Helical" evidence="7">
    <location>
        <begin position="125"/>
        <end position="147"/>
    </location>
</feature>
<evidence type="ECO:0000256" key="4">
    <source>
        <dbReference type="ARBA" id="ARBA00022692"/>
    </source>
</evidence>